<proteinExistence type="predicted"/>
<evidence type="ECO:0000313" key="2">
    <source>
        <dbReference type="EMBL" id="GMN18973.1"/>
    </source>
</evidence>
<sequence>MIDDWCRFDADEREVKAFWADRELQWNGAGDSYYRNCGSRRWSVHQRTRSPPPTHKYPHSPPSSSLQTHRHHSFPSPPSSSSSQTNCHHFLSFPPPPPSPKNHPHHDFSNHHYQQNYTSTRLSTSTVSKRPTTNTQISQRIQNSDFRFHKAPKPFVESDRHNTRNPGGTRNLDLTKKLHDAGYSSNANGNLRSRIFSGLVLNSDLTENGRARGSERFSSLAEKHRCLGLLKEQRGLGSSKTPLSGREANFQGLTKRDHASKDLSENLLDPAGTRISSRKREQQGGSGDTMHFSVTTANHCGDGGSRFSVPTPTSCTTLELGLPSAPTFTVRREHRETEKNDMLFAEEKNVVEDTLMVTKLSLSRASLESINDEFAEEECDGQVFVTQIKAVQPNVIFEEQDLCNLGVKHTLGFVGNTVEEKSVFVAMDFNNDDESTSFGHEATVEIVPISSIEQSLCLVDQSSAKDNFNKCDIVTEALELIPTYIEHITIPHTNLEEFMVKGQELTCGSVDLSLDNILKPYKVDLQQQDFKQQVQVFLGRTSNEFAKGCSMSNGQNQCNLCGFEALTPSSVWVRPVNCICRLPAMDLAVS</sequence>
<evidence type="ECO:0000313" key="3">
    <source>
        <dbReference type="Proteomes" id="UP001187192"/>
    </source>
</evidence>
<dbReference type="AlphaFoldDB" id="A0AA87Z557"/>
<name>A0AA87Z557_FICCA</name>
<accession>A0AA87Z557</accession>
<feature type="compositionally biased region" description="Low complexity" evidence="1">
    <location>
        <begin position="79"/>
        <end position="92"/>
    </location>
</feature>
<feature type="compositionally biased region" description="Pro residues" evidence="1">
    <location>
        <begin position="50"/>
        <end position="61"/>
    </location>
</feature>
<evidence type="ECO:0000256" key="1">
    <source>
        <dbReference type="SAM" id="MobiDB-lite"/>
    </source>
</evidence>
<organism evidence="2 3">
    <name type="scientific">Ficus carica</name>
    <name type="common">Common fig</name>
    <dbReference type="NCBI Taxonomy" id="3494"/>
    <lineage>
        <taxon>Eukaryota</taxon>
        <taxon>Viridiplantae</taxon>
        <taxon>Streptophyta</taxon>
        <taxon>Embryophyta</taxon>
        <taxon>Tracheophyta</taxon>
        <taxon>Spermatophyta</taxon>
        <taxon>Magnoliopsida</taxon>
        <taxon>eudicotyledons</taxon>
        <taxon>Gunneridae</taxon>
        <taxon>Pentapetalae</taxon>
        <taxon>rosids</taxon>
        <taxon>fabids</taxon>
        <taxon>Rosales</taxon>
        <taxon>Moraceae</taxon>
        <taxon>Ficeae</taxon>
        <taxon>Ficus</taxon>
    </lineage>
</organism>
<dbReference type="EMBL" id="BTGU01002474">
    <property type="protein sequence ID" value="GMN18973.1"/>
    <property type="molecule type" value="Genomic_DNA"/>
</dbReference>
<feature type="region of interest" description="Disordered" evidence="1">
    <location>
        <begin position="44"/>
        <end position="111"/>
    </location>
</feature>
<feature type="compositionally biased region" description="Basic and acidic residues" evidence="1">
    <location>
        <begin position="254"/>
        <end position="264"/>
    </location>
</feature>
<comment type="caution">
    <text evidence="2">The sequence shown here is derived from an EMBL/GenBank/DDBJ whole genome shotgun (WGS) entry which is preliminary data.</text>
</comment>
<dbReference type="Proteomes" id="UP001187192">
    <property type="component" value="Unassembled WGS sequence"/>
</dbReference>
<feature type="region of interest" description="Disordered" evidence="1">
    <location>
        <begin position="251"/>
        <end position="297"/>
    </location>
</feature>
<reference evidence="2" key="1">
    <citation type="submission" date="2023-07" db="EMBL/GenBank/DDBJ databases">
        <title>draft genome sequence of fig (Ficus carica).</title>
        <authorList>
            <person name="Takahashi T."/>
            <person name="Nishimura K."/>
        </authorList>
    </citation>
    <scope>NUCLEOTIDE SEQUENCE</scope>
</reference>
<keyword evidence="3" id="KW-1185">Reference proteome</keyword>
<gene>
    <name evidence="2" type="ORF">TIFTF001_042790</name>
</gene>
<protein>
    <submittedName>
        <fullName evidence="2">Uncharacterized protein</fullName>
    </submittedName>
</protein>